<sequence length="142" mass="15824">MKVGLLWFSQSTAWYCVFISVFAVIILGVIASLFHSGHESMVGRIDDPPTDAIPAVVSTISAAIFVYALQIDGIALRLRHGLVRVNPREQMAYILATKATQFTGNNGNLISFQIGTEQWYNQRDVPRYETALSTLKRTTLYV</sequence>
<evidence type="ECO:0000256" key="2">
    <source>
        <dbReference type="ARBA" id="ARBA00022692"/>
    </source>
</evidence>
<keyword evidence="3 5" id="KW-1133">Transmembrane helix</keyword>
<comment type="subcellular location">
    <subcellularLocation>
        <location evidence="1">Membrane</location>
    </subcellularLocation>
</comment>
<gene>
    <name evidence="6" type="ORF">PPNO1_LOCUS6340</name>
</gene>
<protein>
    <submittedName>
        <fullName evidence="6">Uncharacterized protein</fullName>
    </submittedName>
</protein>
<dbReference type="OrthoDB" id="67317at2759"/>
<dbReference type="Pfam" id="PF23489">
    <property type="entry name" value="V-ATPase_su_f"/>
    <property type="match status" value="1"/>
</dbReference>
<dbReference type="GO" id="GO:0016020">
    <property type="term" value="C:membrane"/>
    <property type="evidence" value="ECO:0007669"/>
    <property type="project" value="UniProtKB-SubCell"/>
</dbReference>
<dbReference type="AlphaFoldDB" id="A0A9P1H793"/>
<evidence type="ECO:0000256" key="4">
    <source>
        <dbReference type="ARBA" id="ARBA00023136"/>
    </source>
</evidence>
<keyword evidence="2 5" id="KW-0812">Transmembrane</keyword>
<evidence type="ECO:0000313" key="6">
    <source>
        <dbReference type="EMBL" id="CAI4216691.1"/>
    </source>
</evidence>
<accession>A0A9P1H793</accession>
<reference evidence="6" key="1">
    <citation type="submission" date="2022-11" db="EMBL/GenBank/DDBJ databases">
        <authorList>
            <person name="Scott C."/>
            <person name="Bruce N."/>
        </authorList>
    </citation>
    <scope>NUCLEOTIDE SEQUENCE</scope>
</reference>
<comment type="caution">
    <text evidence="6">The sequence shown here is derived from an EMBL/GenBank/DDBJ whole genome shotgun (WGS) entry which is preliminary data.</text>
</comment>
<evidence type="ECO:0000313" key="7">
    <source>
        <dbReference type="Proteomes" id="UP000838763"/>
    </source>
</evidence>
<evidence type="ECO:0000256" key="1">
    <source>
        <dbReference type="ARBA" id="ARBA00004370"/>
    </source>
</evidence>
<evidence type="ECO:0000256" key="5">
    <source>
        <dbReference type="SAM" id="Phobius"/>
    </source>
</evidence>
<keyword evidence="4 5" id="KW-0472">Membrane</keyword>
<name>A0A9P1H793_9PEZI</name>
<evidence type="ECO:0000256" key="3">
    <source>
        <dbReference type="ARBA" id="ARBA00022989"/>
    </source>
</evidence>
<feature type="transmembrane region" description="Helical" evidence="5">
    <location>
        <begin position="12"/>
        <end position="32"/>
    </location>
</feature>
<dbReference type="InterPro" id="IPR056552">
    <property type="entry name" value="Ribonucl_Kappa"/>
</dbReference>
<proteinExistence type="predicted"/>
<organism evidence="6 7">
    <name type="scientific">Parascedosporium putredinis</name>
    <dbReference type="NCBI Taxonomy" id="1442378"/>
    <lineage>
        <taxon>Eukaryota</taxon>
        <taxon>Fungi</taxon>
        <taxon>Dikarya</taxon>
        <taxon>Ascomycota</taxon>
        <taxon>Pezizomycotina</taxon>
        <taxon>Sordariomycetes</taxon>
        <taxon>Hypocreomycetidae</taxon>
        <taxon>Microascales</taxon>
        <taxon>Microascaceae</taxon>
        <taxon>Parascedosporium</taxon>
    </lineage>
</organism>
<dbReference type="Proteomes" id="UP000838763">
    <property type="component" value="Unassembled WGS sequence"/>
</dbReference>
<dbReference type="EMBL" id="CALLCH030000015">
    <property type="protein sequence ID" value="CAI4216691.1"/>
    <property type="molecule type" value="Genomic_DNA"/>
</dbReference>
<feature type="transmembrane region" description="Helical" evidence="5">
    <location>
        <begin position="52"/>
        <end position="69"/>
    </location>
</feature>
<keyword evidence="7" id="KW-1185">Reference proteome</keyword>